<reference evidence="10 11" key="1">
    <citation type="journal article" date="2017" name="Nat. Commun.">
        <title>'ARMAN' archaea depend on association with euryarchaeal host in culture and in situ.</title>
        <authorList>
            <person name="Golyshina O."/>
            <person name="Toshchakov S."/>
            <person name="Makarova K."/>
            <person name="Gavrilov S."/>
            <person name="Korzhenkov A."/>
            <person name="La Cono V."/>
            <person name="Arcadi E."/>
            <person name="Nechitaylo T."/>
            <person name="Ferrer M."/>
            <person name="Kublanov I."/>
            <person name="Wolf Y."/>
            <person name="Yakimov M."/>
            <person name="Golyshin P."/>
            <person name="Slesarev A."/>
            <person name="Kozyavkin S."/>
        </authorList>
    </citation>
    <scope>NUCLEOTIDE SEQUENCE [LARGE SCALE GENOMIC DNA]</scope>
    <source>
        <strain evidence="10 11">Mia14</strain>
    </source>
</reference>
<comment type="similarity">
    <text evidence="2">Belongs to the MGMT family.</text>
</comment>
<evidence type="ECO:0000256" key="7">
    <source>
        <dbReference type="ARBA" id="ARBA00023204"/>
    </source>
</evidence>
<dbReference type="Proteomes" id="UP000197679">
    <property type="component" value="Chromosome"/>
</dbReference>
<gene>
    <name evidence="10" type="ORF">Mia14_0112</name>
</gene>
<evidence type="ECO:0000256" key="8">
    <source>
        <dbReference type="ARBA" id="ARBA00049348"/>
    </source>
</evidence>
<dbReference type="AlphaFoldDB" id="A0A218NLV3"/>
<evidence type="ECO:0000256" key="5">
    <source>
        <dbReference type="ARBA" id="ARBA00022679"/>
    </source>
</evidence>
<dbReference type="Pfam" id="PF01035">
    <property type="entry name" value="DNA_binding_1"/>
    <property type="match status" value="1"/>
</dbReference>
<evidence type="ECO:0000256" key="6">
    <source>
        <dbReference type="ARBA" id="ARBA00022763"/>
    </source>
</evidence>
<name>A0A218NLV3_9ARCH</name>
<dbReference type="SUPFAM" id="SSF46767">
    <property type="entry name" value="Methylated DNA-protein cysteine methyltransferase, C-terminal domain"/>
    <property type="match status" value="1"/>
</dbReference>
<dbReference type="CDD" id="cd06445">
    <property type="entry name" value="ATase"/>
    <property type="match status" value="1"/>
</dbReference>
<keyword evidence="11" id="KW-1185">Reference proteome</keyword>
<evidence type="ECO:0000256" key="1">
    <source>
        <dbReference type="ARBA" id="ARBA00001286"/>
    </source>
</evidence>
<dbReference type="InterPro" id="IPR014048">
    <property type="entry name" value="MethylDNA_cys_MeTrfase_DNA-bd"/>
</dbReference>
<comment type="catalytic activity">
    <reaction evidence="8">
        <text>a 6-O-methyl-2'-deoxyguanosine in DNA + L-cysteinyl-[protein] = S-methyl-L-cysteinyl-[protein] + a 2'-deoxyguanosine in DNA</text>
        <dbReference type="Rhea" id="RHEA:24000"/>
        <dbReference type="Rhea" id="RHEA-COMP:10131"/>
        <dbReference type="Rhea" id="RHEA-COMP:10132"/>
        <dbReference type="Rhea" id="RHEA-COMP:11367"/>
        <dbReference type="Rhea" id="RHEA-COMP:11368"/>
        <dbReference type="ChEBI" id="CHEBI:29950"/>
        <dbReference type="ChEBI" id="CHEBI:82612"/>
        <dbReference type="ChEBI" id="CHEBI:85445"/>
        <dbReference type="ChEBI" id="CHEBI:85448"/>
        <dbReference type="EC" id="2.1.1.63"/>
    </reaction>
</comment>
<dbReference type="InterPro" id="IPR036388">
    <property type="entry name" value="WH-like_DNA-bd_sf"/>
</dbReference>
<dbReference type="EMBL" id="CP019964">
    <property type="protein sequence ID" value="ASI13454.1"/>
    <property type="molecule type" value="Genomic_DNA"/>
</dbReference>
<evidence type="ECO:0000256" key="3">
    <source>
        <dbReference type="ARBA" id="ARBA00011918"/>
    </source>
</evidence>
<comment type="catalytic activity">
    <reaction evidence="1">
        <text>a 4-O-methyl-thymidine in DNA + L-cysteinyl-[protein] = a thymidine in DNA + S-methyl-L-cysteinyl-[protein]</text>
        <dbReference type="Rhea" id="RHEA:53428"/>
        <dbReference type="Rhea" id="RHEA-COMP:10131"/>
        <dbReference type="Rhea" id="RHEA-COMP:10132"/>
        <dbReference type="Rhea" id="RHEA-COMP:13555"/>
        <dbReference type="Rhea" id="RHEA-COMP:13556"/>
        <dbReference type="ChEBI" id="CHEBI:29950"/>
        <dbReference type="ChEBI" id="CHEBI:82612"/>
        <dbReference type="ChEBI" id="CHEBI:137386"/>
        <dbReference type="ChEBI" id="CHEBI:137387"/>
        <dbReference type="EC" id="2.1.1.63"/>
    </reaction>
</comment>
<dbReference type="NCBIfam" id="TIGR00589">
    <property type="entry name" value="ogt"/>
    <property type="match status" value="1"/>
</dbReference>
<evidence type="ECO:0000313" key="11">
    <source>
        <dbReference type="Proteomes" id="UP000197679"/>
    </source>
</evidence>
<dbReference type="Gene3D" id="1.10.10.10">
    <property type="entry name" value="Winged helix-like DNA-binding domain superfamily/Winged helix DNA-binding domain"/>
    <property type="match status" value="1"/>
</dbReference>
<feature type="domain" description="Methylated-DNA-[protein]-cysteine S-methyltransferase DNA binding" evidence="9">
    <location>
        <begin position="23"/>
        <end position="103"/>
    </location>
</feature>
<dbReference type="EC" id="2.1.1.63" evidence="3"/>
<dbReference type="RefSeq" id="WP_338025067.1">
    <property type="nucleotide sequence ID" value="NZ_CP019964.1"/>
</dbReference>
<dbReference type="GeneID" id="33313672"/>
<dbReference type="PROSITE" id="PS00374">
    <property type="entry name" value="MGMT"/>
    <property type="match status" value="1"/>
</dbReference>
<dbReference type="InterPro" id="IPR036217">
    <property type="entry name" value="MethylDNA_cys_MeTrfase_DNAb"/>
</dbReference>
<proteinExistence type="inferred from homology"/>
<keyword evidence="6" id="KW-0227">DNA damage</keyword>
<dbReference type="GO" id="GO:0003908">
    <property type="term" value="F:methylated-DNA-[protein]-cysteine S-methyltransferase activity"/>
    <property type="evidence" value="ECO:0007669"/>
    <property type="project" value="UniProtKB-EC"/>
</dbReference>
<evidence type="ECO:0000256" key="4">
    <source>
        <dbReference type="ARBA" id="ARBA00022603"/>
    </source>
</evidence>
<keyword evidence="4 10" id="KW-0489">Methyltransferase</keyword>
<evidence type="ECO:0000256" key="2">
    <source>
        <dbReference type="ARBA" id="ARBA00008711"/>
    </source>
</evidence>
<organism evidence="10 11">
    <name type="scientific">Candidatus Mancarchaeum acidiphilum</name>
    <dbReference type="NCBI Taxonomy" id="1920749"/>
    <lineage>
        <taxon>Archaea</taxon>
        <taxon>Candidatus Micrarchaeota</taxon>
        <taxon>Candidatus Mancarchaeum</taxon>
    </lineage>
</organism>
<evidence type="ECO:0000259" key="9">
    <source>
        <dbReference type="Pfam" id="PF01035"/>
    </source>
</evidence>
<dbReference type="PANTHER" id="PTHR10815">
    <property type="entry name" value="METHYLATED-DNA--PROTEIN-CYSTEINE METHYLTRANSFERASE"/>
    <property type="match status" value="1"/>
</dbReference>
<dbReference type="FunFam" id="1.10.10.10:FF:000214">
    <property type="entry name" value="Methylated-DNA--protein-cysteine methyltransferase"/>
    <property type="match status" value="1"/>
</dbReference>
<dbReference type="GO" id="GO:0032259">
    <property type="term" value="P:methylation"/>
    <property type="evidence" value="ECO:0007669"/>
    <property type="project" value="UniProtKB-KW"/>
</dbReference>
<keyword evidence="7" id="KW-0234">DNA repair</keyword>
<dbReference type="KEGG" id="marh:Mia14_0112"/>
<dbReference type="InterPro" id="IPR001497">
    <property type="entry name" value="MethylDNA_cys_MeTrfase_AS"/>
</dbReference>
<evidence type="ECO:0000313" key="10">
    <source>
        <dbReference type="EMBL" id="ASI13454.1"/>
    </source>
</evidence>
<sequence>MASSDCKGSDRIKRMLGKYGLTDFQKRVLLFVCTIPKGKTMSYKEVAVAIGHPNSYRAVGTALKENPLPILIPCHRVIRADGKLGEYSNGGTDAKRRILKEEGYIGKPAA</sequence>
<dbReference type="PANTHER" id="PTHR10815:SF13">
    <property type="entry name" value="METHYLATED-DNA--PROTEIN-CYSTEINE METHYLTRANSFERASE"/>
    <property type="match status" value="1"/>
</dbReference>
<accession>A0A218NLV3</accession>
<protein>
    <recommendedName>
        <fullName evidence="3">methylated-DNA--[protein]-cysteine S-methyltransferase</fullName>
        <ecNumber evidence="3">2.1.1.63</ecNumber>
    </recommendedName>
</protein>
<keyword evidence="5 10" id="KW-0808">Transferase</keyword>
<dbReference type="GO" id="GO:0006281">
    <property type="term" value="P:DNA repair"/>
    <property type="evidence" value="ECO:0007669"/>
    <property type="project" value="UniProtKB-KW"/>
</dbReference>